<dbReference type="PRINTS" id="PR00723">
    <property type="entry name" value="SUBTILISIN"/>
</dbReference>
<feature type="active site" description="Charge relay system" evidence="5">
    <location>
        <position position="255"/>
    </location>
</feature>
<dbReference type="PROSITE" id="PS00136">
    <property type="entry name" value="SUBTILASE_ASP"/>
    <property type="match status" value="1"/>
</dbReference>
<gene>
    <name evidence="8" type="ORF">ACFO4N_00290</name>
</gene>
<dbReference type="Gene3D" id="3.40.50.200">
    <property type="entry name" value="Peptidase S8/S53 domain"/>
    <property type="match status" value="1"/>
</dbReference>
<feature type="active site" description="Charge relay system" evidence="5">
    <location>
        <position position="91"/>
    </location>
</feature>
<proteinExistence type="inferred from homology"/>
<dbReference type="InterPro" id="IPR051048">
    <property type="entry name" value="Peptidase_S8/S53_subtilisin"/>
</dbReference>
<comment type="similarity">
    <text evidence="1 5 6">Belongs to the peptidase S8 family.</text>
</comment>
<keyword evidence="3 5" id="KW-0378">Hydrolase</keyword>
<evidence type="ECO:0000256" key="5">
    <source>
        <dbReference type="PROSITE-ProRule" id="PRU01240"/>
    </source>
</evidence>
<keyword evidence="2 5" id="KW-0645">Protease</keyword>
<keyword evidence="9" id="KW-1185">Reference proteome</keyword>
<dbReference type="Pfam" id="PF00082">
    <property type="entry name" value="Peptidase_S8"/>
    <property type="match status" value="1"/>
</dbReference>
<evidence type="ECO:0000256" key="4">
    <source>
        <dbReference type="ARBA" id="ARBA00022825"/>
    </source>
</evidence>
<dbReference type="InterPro" id="IPR000209">
    <property type="entry name" value="Peptidase_S8/S53_dom"/>
</dbReference>
<dbReference type="InterPro" id="IPR015500">
    <property type="entry name" value="Peptidase_S8_subtilisin-rel"/>
</dbReference>
<dbReference type="PANTHER" id="PTHR43399">
    <property type="entry name" value="SUBTILISIN-RELATED"/>
    <property type="match status" value="1"/>
</dbReference>
<dbReference type="RefSeq" id="WP_376844220.1">
    <property type="nucleotide sequence ID" value="NZ_JBHSFW010000001.1"/>
</dbReference>
<comment type="caution">
    <text evidence="8">The sequence shown here is derived from an EMBL/GenBank/DDBJ whole genome shotgun (WGS) entry which is preliminary data.</text>
</comment>
<feature type="domain" description="Peptidase S8/S53" evidence="7">
    <location>
        <begin position="45"/>
        <end position="299"/>
    </location>
</feature>
<protein>
    <submittedName>
        <fullName evidence="8">S8 family peptidase</fullName>
    </submittedName>
</protein>
<evidence type="ECO:0000259" key="7">
    <source>
        <dbReference type="Pfam" id="PF00082"/>
    </source>
</evidence>
<dbReference type="PANTHER" id="PTHR43399:SF4">
    <property type="entry name" value="CELL WALL-ASSOCIATED PROTEASE"/>
    <property type="match status" value="1"/>
</dbReference>
<name>A0ABV9GFS8_9BACL</name>
<sequence length="337" mass="35824">MGTVRLIPFTVEEILDAAPAKTEDAVPPGIKMIEAPDVWEACEYGKNAVIAVIDTGCQLDHPDLKDRVIDGRNFTDDYNGDPDMYNDNNGHGTHVCGTIAAAKSGEGVVGVAPAARLLVLKALAGDGSGQTEWIIDAISYCLDWRGPKDETVTVISMSLGGPDDDPELHDAVKKAVDHNILVVCAAGNEGDGRTDTPETSFPGDYVEVVEVGAVDYARQLASFSNTNDNVDVVAPGVNVLSTYLDSQYAVLSGTSMATPHVSGALALIKTWADREFGRALTEPELYAQLIRRTTELGIPKSGEGNGLVALALNDRIADVIKLLTPQLIEEPQLKANV</sequence>
<evidence type="ECO:0000313" key="9">
    <source>
        <dbReference type="Proteomes" id="UP001596022"/>
    </source>
</evidence>
<dbReference type="PROSITE" id="PS51892">
    <property type="entry name" value="SUBTILASE"/>
    <property type="match status" value="1"/>
</dbReference>
<dbReference type="PROSITE" id="PS00138">
    <property type="entry name" value="SUBTILASE_SER"/>
    <property type="match status" value="1"/>
</dbReference>
<evidence type="ECO:0000256" key="3">
    <source>
        <dbReference type="ARBA" id="ARBA00022801"/>
    </source>
</evidence>
<feature type="active site" description="Charge relay system" evidence="5">
    <location>
        <position position="54"/>
    </location>
</feature>
<dbReference type="Proteomes" id="UP001596022">
    <property type="component" value="Unassembled WGS sequence"/>
</dbReference>
<dbReference type="CDD" id="cd07477">
    <property type="entry name" value="Peptidases_S8_Subtilisin_subset"/>
    <property type="match status" value="1"/>
</dbReference>
<evidence type="ECO:0000256" key="2">
    <source>
        <dbReference type="ARBA" id="ARBA00022670"/>
    </source>
</evidence>
<dbReference type="InterPro" id="IPR023828">
    <property type="entry name" value="Peptidase_S8_Ser-AS"/>
</dbReference>
<dbReference type="InterPro" id="IPR034202">
    <property type="entry name" value="Subtilisin_Carlsberg-like"/>
</dbReference>
<dbReference type="InterPro" id="IPR023827">
    <property type="entry name" value="Peptidase_S8_Asp-AS"/>
</dbReference>
<evidence type="ECO:0000256" key="1">
    <source>
        <dbReference type="ARBA" id="ARBA00011073"/>
    </source>
</evidence>
<dbReference type="EMBL" id="JBHSFW010000001">
    <property type="protein sequence ID" value="MFC4617159.1"/>
    <property type="molecule type" value="Genomic_DNA"/>
</dbReference>
<dbReference type="InterPro" id="IPR036852">
    <property type="entry name" value="Peptidase_S8/S53_dom_sf"/>
</dbReference>
<accession>A0ABV9GFS8</accession>
<organism evidence="8 9">
    <name type="scientific">Camelliibacillus cellulosilyticus</name>
    <dbReference type="NCBI Taxonomy" id="2174486"/>
    <lineage>
        <taxon>Bacteria</taxon>
        <taxon>Bacillati</taxon>
        <taxon>Bacillota</taxon>
        <taxon>Bacilli</taxon>
        <taxon>Bacillales</taxon>
        <taxon>Sporolactobacillaceae</taxon>
        <taxon>Camelliibacillus</taxon>
    </lineage>
</organism>
<dbReference type="InterPro" id="IPR022398">
    <property type="entry name" value="Peptidase_S8_His-AS"/>
</dbReference>
<dbReference type="PROSITE" id="PS00137">
    <property type="entry name" value="SUBTILASE_HIS"/>
    <property type="match status" value="1"/>
</dbReference>
<reference evidence="9" key="1">
    <citation type="journal article" date="2019" name="Int. J. Syst. Evol. Microbiol.">
        <title>The Global Catalogue of Microorganisms (GCM) 10K type strain sequencing project: providing services to taxonomists for standard genome sequencing and annotation.</title>
        <authorList>
            <consortium name="The Broad Institute Genomics Platform"/>
            <consortium name="The Broad Institute Genome Sequencing Center for Infectious Disease"/>
            <person name="Wu L."/>
            <person name="Ma J."/>
        </authorList>
    </citation>
    <scope>NUCLEOTIDE SEQUENCE [LARGE SCALE GENOMIC DNA]</scope>
    <source>
        <strain evidence="9">CGMCC 1.16306</strain>
    </source>
</reference>
<dbReference type="SUPFAM" id="SSF52743">
    <property type="entry name" value="Subtilisin-like"/>
    <property type="match status" value="1"/>
</dbReference>
<evidence type="ECO:0000256" key="6">
    <source>
        <dbReference type="RuleBase" id="RU003355"/>
    </source>
</evidence>
<evidence type="ECO:0000313" key="8">
    <source>
        <dbReference type="EMBL" id="MFC4617159.1"/>
    </source>
</evidence>
<keyword evidence="4 5" id="KW-0720">Serine protease</keyword>